<sequence length="428" mass="47099">MAAAPVQYRLTPSEPPQEGARPFAWHPVSAAAFYEQYHGHPEEMLPHVHQALRESGKRSMIFFAGDSSLDNKHWLWPGAKTEAALVDPREVARPRFTAPACNGYERVLAPPRMILDVSYWVNRLCSERAPWMACLNTAVEATTLGSRECCGLKDHDVFISENITQEDFLVVSVGGNDVALAPSVSTICNMLSLVCCTSRSCVEKQGCYCGGGWTCPGCTCCCWKAGSCGCGWPPGLGHFVLMFRWRIQAYIERIVGRLPRKPKKVLVCMIYFPDEEAGGSWADATLSALGYNTNPRKLQTIIRKVFELATSQIRLKGTEVVPVPLFHVLDGSDSRDYDNRVEPSAEGGAKMAEAILQAVLALPQNENPVTASAIGHHLYDPLATTSYSDSPQIPAADLCMDMLLAWVGSVMDLYWPRTTYGEGMNQES</sequence>
<dbReference type="EMBL" id="CDMZ01000341">
    <property type="protein sequence ID" value="CEM12147.1"/>
    <property type="molecule type" value="Genomic_DNA"/>
</dbReference>
<proteinExistence type="predicted"/>
<gene>
    <name evidence="2" type="ORF">Cvel_3298</name>
</gene>
<evidence type="ECO:0000313" key="2">
    <source>
        <dbReference type="EMBL" id="CEM12147.1"/>
    </source>
</evidence>
<reference evidence="2" key="1">
    <citation type="submission" date="2014-11" db="EMBL/GenBank/DDBJ databases">
        <authorList>
            <person name="Otto D Thomas"/>
            <person name="Naeem Raeece"/>
        </authorList>
    </citation>
    <scope>NUCLEOTIDE SEQUENCE</scope>
</reference>
<protein>
    <submittedName>
        <fullName evidence="2">Uncharacterized protein</fullName>
    </submittedName>
</protein>
<name>A0A0G4FG23_9ALVE</name>
<dbReference type="AlphaFoldDB" id="A0A0G4FG23"/>
<dbReference type="SUPFAM" id="SSF52266">
    <property type="entry name" value="SGNH hydrolase"/>
    <property type="match status" value="1"/>
</dbReference>
<organism evidence="2">
    <name type="scientific">Chromera velia CCMP2878</name>
    <dbReference type="NCBI Taxonomy" id="1169474"/>
    <lineage>
        <taxon>Eukaryota</taxon>
        <taxon>Sar</taxon>
        <taxon>Alveolata</taxon>
        <taxon>Colpodellida</taxon>
        <taxon>Chromeraceae</taxon>
        <taxon>Chromera</taxon>
    </lineage>
</organism>
<feature type="region of interest" description="Disordered" evidence="1">
    <location>
        <begin position="1"/>
        <end position="21"/>
    </location>
</feature>
<accession>A0A0G4FG23</accession>
<dbReference type="PhylomeDB" id="A0A0G4FG23"/>
<evidence type="ECO:0000256" key="1">
    <source>
        <dbReference type="SAM" id="MobiDB-lite"/>
    </source>
</evidence>
<dbReference type="VEuPathDB" id="CryptoDB:Cvel_3298"/>